<comment type="catalytic activity">
    <reaction evidence="9">
        <text>a secondary alcohol + NAD(+) = a ketone + NADH + H(+)</text>
        <dbReference type="Rhea" id="RHEA:10740"/>
        <dbReference type="ChEBI" id="CHEBI:15378"/>
        <dbReference type="ChEBI" id="CHEBI:17087"/>
        <dbReference type="ChEBI" id="CHEBI:35681"/>
        <dbReference type="ChEBI" id="CHEBI:57540"/>
        <dbReference type="ChEBI" id="CHEBI:57945"/>
        <dbReference type="EC" id="1.1.1.1"/>
    </reaction>
</comment>
<dbReference type="InterPro" id="IPR036291">
    <property type="entry name" value="NAD(P)-bd_dom_sf"/>
</dbReference>
<dbReference type="InterPro" id="IPR013154">
    <property type="entry name" value="ADH-like_N"/>
</dbReference>
<dbReference type="Pfam" id="PF08240">
    <property type="entry name" value="ADH_N"/>
    <property type="match status" value="1"/>
</dbReference>
<dbReference type="InterPro" id="IPR020843">
    <property type="entry name" value="ER"/>
</dbReference>
<comment type="catalytic activity">
    <reaction evidence="10">
        <text>a primary alcohol + NAD(+) = an aldehyde + NADH + H(+)</text>
        <dbReference type="Rhea" id="RHEA:10736"/>
        <dbReference type="ChEBI" id="CHEBI:15378"/>
        <dbReference type="ChEBI" id="CHEBI:15734"/>
        <dbReference type="ChEBI" id="CHEBI:17478"/>
        <dbReference type="ChEBI" id="CHEBI:57540"/>
        <dbReference type="ChEBI" id="CHEBI:57945"/>
        <dbReference type="EC" id="1.1.1.1"/>
    </reaction>
</comment>
<evidence type="ECO:0000256" key="11">
    <source>
        <dbReference type="RuleBase" id="RU361277"/>
    </source>
</evidence>
<evidence type="ECO:0000256" key="1">
    <source>
        <dbReference type="ARBA" id="ARBA00001947"/>
    </source>
</evidence>
<comment type="cofactor">
    <cofactor evidence="1 11">
        <name>Zn(2+)</name>
        <dbReference type="ChEBI" id="CHEBI:29105"/>
    </cofactor>
</comment>
<dbReference type="PANTHER" id="PTHR42940:SF7">
    <property type="entry name" value="ALCOHOL DEHYDROGENASE-LIKE N-TERMINAL DOMAIN-CONTAINING PROTEIN"/>
    <property type="match status" value="1"/>
</dbReference>
<dbReference type="SUPFAM" id="SSF50129">
    <property type="entry name" value="GroES-like"/>
    <property type="match status" value="1"/>
</dbReference>
<feature type="domain" description="Enoyl reductase (ER)" evidence="12">
    <location>
        <begin position="8"/>
        <end position="330"/>
    </location>
</feature>
<dbReference type="GO" id="GO:0004022">
    <property type="term" value="F:alcohol dehydrogenase (NAD+) activity"/>
    <property type="evidence" value="ECO:0007669"/>
    <property type="project" value="UniProtKB-EC"/>
</dbReference>
<dbReference type="PROSITE" id="PS00059">
    <property type="entry name" value="ADH_ZINC"/>
    <property type="match status" value="1"/>
</dbReference>
<keyword evidence="7" id="KW-0560">Oxidoreductase</keyword>
<proteinExistence type="inferred from homology"/>
<dbReference type="InterPro" id="IPR011032">
    <property type="entry name" value="GroES-like_sf"/>
</dbReference>
<dbReference type="InterPro" id="IPR013149">
    <property type="entry name" value="ADH-like_C"/>
</dbReference>
<protein>
    <recommendedName>
        <fullName evidence="4">Alcohol dehydrogenase</fullName>
        <ecNumber evidence="3">1.1.1.1</ecNumber>
    </recommendedName>
</protein>
<accession>A0A1G7SG67</accession>
<dbReference type="EMBL" id="FNCF01000003">
    <property type="protein sequence ID" value="SDG22077.1"/>
    <property type="molecule type" value="Genomic_DNA"/>
</dbReference>
<evidence type="ECO:0000256" key="10">
    <source>
        <dbReference type="ARBA" id="ARBA00049243"/>
    </source>
</evidence>
<evidence type="ECO:0000313" key="14">
    <source>
        <dbReference type="Proteomes" id="UP000198863"/>
    </source>
</evidence>
<dbReference type="AlphaFoldDB" id="A0A1G7SG67"/>
<evidence type="ECO:0000256" key="9">
    <source>
        <dbReference type="ARBA" id="ARBA00049164"/>
    </source>
</evidence>
<evidence type="ECO:0000256" key="7">
    <source>
        <dbReference type="ARBA" id="ARBA00023002"/>
    </source>
</evidence>
<keyword evidence="14" id="KW-1185">Reference proteome</keyword>
<dbReference type="SMART" id="SM00829">
    <property type="entry name" value="PKS_ER"/>
    <property type="match status" value="1"/>
</dbReference>
<evidence type="ECO:0000256" key="5">
    <source>
        <dbReference type="ARBA" id="ARBA00022723"/>
    </source>
</evidence>
<dbReference type="Gene3D" id="3.90.180.10">
    <property type="entry name" value="Medium-chain alcohol dehydrogenases, catalytic domain"/>
    <property type="match status" value="1"/>
</dbReference>
<dbReference type="SUPFAM" id="SSF51735">
    <property type="entry name" value="NAD(P)-binding Rossmann-fold domains"/>
    <property type="match status" value="1"/>
</dbReference>
<dbReference type="GO" id="GO:0005737">
    <property type="term" value="C:cytoplasm"/>
    <property type="evidence" value="ECO:0007669"/>
    <property type="project" value="TreeGrafter"/>
</dbReference>
<dbReference type="EC" id="1.1.1.1" evidence="3"/>
<evidence type="ECO:0000313" key="13">
    <source>
        <dbReference type="EMBL" id="SDG22077.1"/>
    </source>
</evidence>
<dbReference type="GO" id="GO:0008270">
    <property type="term" value="F:zinc ion binding"/>
    <property type="evidence" value="ECO:0007669"/>
    <property type="project" value="InterPro"/>
</dbReference>
<evidence type="ECO:0000256" key="8">
    <source>
        <dbReference type="ARBA" id="ARBA00023027"/>
    </source>
</evidence>
<evidence type="ECO:0000256" key="3">
    <source>
        <dbReference type="ARBA" id="ARBA00013190"/>
    </source>
</evidence>
<dbReference type="InterPro" id="IPR002328">
    <property type="entry name" value="ADH_Zn_CS"/>
</dbReference>
<keyword evidence="8" id="KW-0520">NAD</keyword>
<organism evidence="13 14">
    <name type="scientific">Klenkia brasiliensis</name>
    <dbReference type="NCBI Taxonomy" id="333142"/>
    <lineage>
        <taxon>Bacteria</taxon>
        <taxon>Bacillati</taxon>
        <taxon>Actinomycetota</taxon>
        <taxon>Actinomycetes</taxon>
        <taxon>Geodermatophilales</taxon>
        <taxon>Geodermatophilaceae</taxon>
        <taxon>Klenkia</taxon>
    </lineage>
</organism>
<dbReference type="Proteomes" id="UP000198863">
    <property type="component" value="Unassembled WGS sequence"/>
</dbReference>
<evidence type="ECO:0000256" key="6">
    <source>
        <dbReference type="ARBA" id="ARBA00022833"/>
    </source>
</evidence>
<evidence type="ECO:0000256" key="4">
    <source>
        <dbReference type="ARBA" id="ARBA00016352"/>
    </source>
</evidence>
<reference evidence="14" key="1">
    <citation type="submission" date="2016-10" db="EMBL/GenBank/DDBJ databases">
        <authorList>
            <person name="Varghese N."/>
            <person name="Submissions S."/>
        </authorList>
    </citation>
    <scope>NUCLEOTIDE SEQUENCE [LARGE SCALE GENOMIC DNA]</scope>
    <source>
        <strain evidence="14">DSM 44526</strain>
    </source>
</reference>
<name>A0A1G7SG67_9ACTN</name>
<gene>
    <name evidence="13" type="ORF">SAMN05660324_2015</name>
</gene>
<dbReference type="OrthoDB" id="3567264at2"/>
<dbReference type="PANTHER" id="PTHR42940">
    <property type="entry name" value="ALCOHOL DEHYDROGENASE 1-RELATED"/>
    <property type="match status" value="1"/>
</dbReference>
<dbReference type="Pfam" id="PF00107">
    <property type="entry name" value="ADH_zinc_N"/>
    <property type="match status" value="1"/>
</dbReference>
<dbReference type="FunFam" id="3.40.50.720:FF:000039">
    <property type="entry name" value="Alcohol dehydrogenase AdhP"/>
    <property type="match status" value="1"/>
</dbReference>
<keyword evidence="6 11" id="KW-0862">Zinc</keyword>
<sequence length="332" mass="34124">MRAVQVPAAEADFEVVERDRPEPGRGQVLVRVTANGVCHSDAWAQGGMASEYPRVPGHEAAGVVEAVGEGVEQWQPGTRVGVGWFGGACHVCDPCRRGDFISCQRMGVTGLSADGGYADYLVAPADALAAIPQGLSDTDAAPLMCAGVTTFHGLRESGARIGDLVAVLGLGGLGHLGVQFASKLGFETVAIARGAEKGEFAHQLGAHHYLDSTAVDVGEELTKLGGASAVLATVTDAAAMAATIPGLAPRGRLVVLGAPGEPLSLPAPDLISASRVVAGHASGTAKDSEDTLRVAARLGVRPMVETAPLEEAATAFRRMMDGQARFRMVLTT</sequence>
<dbReference type="Gene3D" id="3.40.50.720">
    <property type="entry name" value="NAD(P)-binding Rossmann-like Domain"/>
    <property type="match status" value="1"/>
</dbReference>
<dbReference type="RefSeq" id="WP_091062084.1">
    <property type="nucleotide sequence ID" value="NZ_FNCF01000003.1"/>
</dbReference>
<comment type="similarity">
    <text evidence="2 11">Belongs to the zinc-containing alcohol dehydrogenase family.</text>
</comment>
<keyword evidence="5 11" id="KW-0479">Metal-binding</keyword>
<evidence type="ECO:0000256" key="2">
    <source>
        <dbReference type="ARBA" id="ARBA00008072"/>
    </source>
</evidence>
<evidence type="ECO:0000259" key="12">
    <source>
        <dbReference type="SMART" id="SM00829"/>
    </source>
</evidence>